<dbReference type="AlphaFoldDB" id="A0A7I8X4Q5"/>
<evidence type="ECO:0000256" key="2">
    <source>
        <dbReference type="SAM" id="Phobius"/>
    </source>
</evidence>
<dbReference type="EMBL" id="CAJFCV020000005">
    <property type="protein sequence ID" value="CAG9122356.1"/>
    <property type="molecule type" value="Genomic_DNA"/>
</dbReference>
<dbReference type="SMR" id="A0A7I8X4Q5"/>
<sequence length="158" mass="17992">MGDQKPVLQVQLNVDDIMKETVTLIKAVREEIEIVSNAVNLHMNESIDGAIRNVAKIVGDVETITKNMAITTNAFYQPVLLFMSLLILVLLLLSILLFCMLRTRREYKKQPIKLKFRKRRGRTATRRVPEHTSTETINEEAQPPGYGTTAKRKNDTLV</sequence>
<accession>A0A7I8X4Q5</accession>
<evidence type="ECO:0000313" key="4">
    <source>
        <dbReference type="Proteomes" id="UP000659654"/>
    </source>
</evidence>
<keyword evidence="4" id="KW-1185">Reference proteome</keyword>
<feature type="transmembrane region" description="Helical" evidence="2">
    <location>
        <begin position="75"/>
        <end position="101"/>
    </location>
</feature>
<reference evidence="3" key="1">
    <citation type="submission" date="2020-09" db="EMBL/GenBank/DDBJ databases">
        <authorList>
            <person name="Kikuchi T."/>
        </authorList>
    </citation>
    <scope>NUCLEOTIDE SEQUENCE</scope>
    <source>
        <strain evidence="3">Ka4C1</strain>
    </source>
</reference>
<dbReference type="Proteomes" id="UP000659654">
    <property type="component" value="Unassembled WGS sequence"/>
</dbReference>
<proteinExistence type="predicted"/>
<comment type="caution">
    <text evidence="3">The sequence shown here is derived from an EMBL/GenBank/DDBJ whole genome shotgun (WGS) entry which is preliminary data.</text>
</comment>
<organism evidence="3 4">
    <name type="scientific">Bursaphelenchus xylophilus</name>
    <name type="common">Pinewood nematode worm</name>
    <name type="synonym">Aphelenchoides xylophilus</name>
    <dbReference type="NCBI Taxonomy" id="6326"/>
    <lineage>
        <taxon>Eukaryota</taxon>
        <taxon>Metazoa</taxon>
        <taxon>Ecdysozoa</taxon>
        <taxon>Nematoda</taxon>
        <taxon>Chromadorea</taxon>
        <taxon>Rhabditida</taxon>
        <taxon>Tylenchina</taxon>
        <taxon>Tylenchomorpha</taxon>
        <taxon>Aphelenchoidea</taxon>
        <taxon>Aphelenchoididae</taxon>
        <taxon>Bursaphelenchus</taxon>
    </lineage>
</organism>
<name>A0A7I8X4Q5_BURXY</name>
<keyword evidence="2" id="KW-1133">Transmembrane helix</keyword>
<dbReference type="Proteomes" id="UP000582659">
    <property type="component" value="Unassembled WGS sequence"/>
</dbReference>
<keyword evidence="2" id="KW-0812">Transmembrane</keyword>
<protein>
    <submittedName>
        <fullName evidence="3">(pine wood nematode) hypothetical protein</fullName>
    </submittedName>
</protein>
<gene>
    <name evidence="3" type="ORF">BXYJ_LOCUS11364</name>
</gene>
<evidence type="ECO:0000313" key="3">
    <source>
        <dbReference type="EMBL" id="CAD5231204.1"/>
    </source>
</evidence>
<keyword evidence="2" id="KW-0472">Membrane</keyword>
<dbReference type="EMBL" id="CAJFDI010000005">
    <property type="protein sequence ID" value="CAD5231204.1"/>
    <property type="molecule type" value="Genomic_DNA"/>
</dbReference>
<evidence type="ECO:0000256" key="1">
    <source>
        <dbReference type="SAM" id="MobiDB-lite"/>
    </source>
</evidence>
<feature type="region of interest" description="Disordered" evidence="1">
    <location>
        <begin position="118"/>
        <end position="158"/>
    </location>
</feature>
<dbReference type="OrthoDB" id="5875580at2759"/>